<dbReference type="KEGG" id="amr:AM1_2701"/>
<dbReference type="EMBL" id="CP000828">
    <property type="protein sequence ID" value="ABW27701.1"/>
    <property type="molecule type" value="Genomic_DNA"/>
</dbReference>
<evidence type="ECO:0000259" key="1">
    <source>
        <dbReference type="Pfam" id="PF00534"/>
    </source>
</evidence>
<name>B0C817_ACAM1</name>
<dbReference type="HOGENOM" id="CLU_1286417_0_0_3"/>
<gene>
    <name evidence="2" type="ordered locus">AM1_2701</name>
</gene>
<dbReference type="eggNOG" id="COG0438">
    <property type="taxonomic scope" value="Bacteria"/>
</dbReference>
<keyword evidence="3" id="KW-1185">Reference proteome</keyword>
<dbReference type="AlphaFoldDB" id="B0C817"/>
<dbReference type="SUPFAM" id="SSF53756">
    <property type="entry name" value="UDP-Glycosyltransferase/glycogen phosphorylase"/>
    <property type="match status" value="1"/>
</dbReference>
<protein>
    <submittedName>
        <fullName evidence="2">Glycosyl transferase, group 1 family protein, putative</fullName>
    </submittedName>
</protein>
<feature type="domain" description="Glycosyl transferase family 1" evidence="1">
    <location>
        <begin position="22"/>
        <end position="181"/>
    </location>
</feature>
<evidence type="ECO:0000313" key="2">
    <source>
        <dbReference type="EMBL" id="ABW27701.1"/>
    </source>
</evidence>
<sequence length="214" mass="23939">MMKYHSANMNNIPENIRAHCQPDELILMYIGNLELYQGIDLLLDGFKSAQNLALKVALKLVIIGGKDGDIAKYKLKTKNIGIDHQVLFLGQRSVENLGHYLAQADILLSPRIKGRNTPMKLYSYLDSGKPVLATDLPTHNWVLDKEVAVLSAPNPEAFAQGILYLANNPQVRQTLAVAAKHMVQKRHSFTAYKQKLNSLYDSLQLEFNNAASPR</sequence>
<dbReference type="PANTHER" id="PTHR12526">
    <property type="entry name" value="GLYCOSYLTRANSFERASE"/>
    <property type="match status" value="1"/>
</dbReference>
<organism evidence="2 3">
    <name type="scientific">Acaryochloris marina (strain MBIC 11017)</name>
    <dbReference type="NCBI Taxonomy" id="329726"/>
    <lineage>
        <taxon>Bacteria</taxon>
        <taxon>Bacillati</taxon>
        <taxon>Cyanobacteriota</taxon>
        <taxon>Cyanophyceae</taxon>
        <taxon>Acaryochloridales</taxon>
        <taxon>Acaryochloridaceae</taxon>
        <taxon>Acaryochloris</taxon>
    </lineage>
</organism>
<dbReference type="Pfam" id="PF00534">
    <property type="entry name" value="Glycos_transf_1"/>
    <property type="match status" value="1"/>
</dbReference>
<dbReference type="Proteomes" id="UP000000268">
    <property type="component" value="Chromosome"/>
</dbReference>
<dbReference type="GO" id="GO:0016757">
    <property type="term" value="F:glycosyltransferase activity"/>
    <property type="evidence" value="ECO:0007669"/>
    <property type="project" value="InterPro"/>
</dbReference>
<keyword evidence="2" id="KW-0808">Transferase</keyword>
<dbReference type="InterPro" id="IPR001296">
    <property type="entry name" value="Glyco_trans_1"/>
</dbReference>
<proteinExistence type="predicted"/>
<evidence type="ECO:0000313" key="3">
    <source>
        <dbReference type="Proteomes" id="UP000000268"/>
    </source>
</evidence>
<dbReference type="CDD" id="cd03801">
    <property type="entry name" value="GT4_PimA-like"/>
    <property type="match status" value="1"/>
</dbReference>
<dbReference type="Gene3D" id="3.40.50.2000">
    <property type="entry name" value="Glycogen Phosphorylase B"/>
    <property type="match status" value="1"/>
</dbReference>
<dbReference type="STRING" id="329726.AM1_2701"/>
<accession>B0C817</accession>
<reference evidence="2 3" key="1">
    <citation type="journal article" date="2008" name="Proc. Natl. Acad. Sci. U.S.A.">
        <title>Niche adaptation and genome expansion in the chlorophyll d-producing cyanobacterium Acaryochloris marina.</title>
        <authorList>
            <person name="Swingley W.D."/>
            <person name="Chen M."/>
            <person name="Cheung P.C."/>
            <person name="Conrad A.L."/>
            <person name="Dejesa L.C."/>
            <person name="Hao J."/>
            <person name="Honchak B.M."/>
            <person name="Karbach L.E."/>
            <person name="Kurdoglu A."/>
            <person name="Lahiri S."/>
            <person name="Mastrian S.D."/>
            <person name="Miyashita H."/>
            <person name="Page L."/>
            <person name="Ramakrishna P."/>
            <person name="Satoh S."/>
            <person name="Sattley W.M."/>
            <person name="Shimada Y."/>
            <person name="Taylor H.L."/>
            <person name="Tomo T."/>
            <person name="Tsuchiya T."/>
            <person name="Wang Z.T."/>
            <person name="Raymond J."/>
            <person name="Mimuro M."/>
            <person name="Blankenship R.E."/>
            <person name="Touchman J.W."/>
        </authorList>
    </citation>
    <scope>NUCLEOTIDE SEQUENCE [LARGE SCALE GENOMIC DNA]</scope>
    <source>
        <strain evidence="3">MBIC 11017</strain>
    </source>
</reference>